<feature type="non-terminal residue" evidence="2">
    <location>
        <position position="1"/>
    </location>
</feature>
<dbReference type="Pfam" id="PF03572">
    <property type="entry name" value="Peptidase_S41"/>
    <property type="match status" value="1"/>
</dbReference>
<evidence type="ECO:0000313" key="2">
    <source>
        <dbReference type="EMBL" id="KKR30228.1"/>
    </source>
</evidence>
<dbReference type="Gene3D" id="3.90.226.10">
    <property type="entry name" value="2-enoyl-CoA Hydratase, Chain A, domain 1"/>
    <property type="match status" value="1"/>
</dbReference>
<comment type="caution">
    <text evidence="2">The sequence shown here is derived from an EMBL/GenBank/DDBJ whole genome shotgun (WGS) entry which is preliminary data.</text>
</comment>
<dbReference type="GO" id="GO:0007165">
    <property type="term" value="P:signal transduction"/>
    <property type="evidence" value="ECO:0007669"/>
    <property type="project" value="TreeGrafter"/>
</dbReference>
<organism evidence="2 3">
    <name type="scientific">Candidatus Woesebacteria bacterium GW2011_GWA1_39_8</name>
    <dbReference type="NCBI Taxonomy" id="1618552"/>
    <lineage>
        <taxon>Bacteria</taxon>
        <taxon>Candidatus Woeseibacteriota</taxon>
    </lineage>
</organism>
<dbReference type="Proteomes" id="UP000034793">
    <property type="component" value="Unassembled WGS sequence"/>
</dbReference>
<keyword evidence="2" id="KW-0378">Hydrolase</keyword>
<sequence length="98" mass="10379">KVVVLVNEGSASASEILAGALRDNKGTQLVGSETFGKGTIQEPEDIDNGAGLHITIAKWLTPSGYWVNGEGLKPDVEITDNTDTSEDEQLQAAIKLLE</sequence>
<dbReference type="GO" id="GO:0006508">
    <property type="term" value="P:proteolysis"/>
    <property type="evidence" value="ECO:0007669"/>
    <property type="project" value="UniProtKB-KW"/>
</dbReference>
<proteinExistence type="predicted"/>
<accession>A0A0G0PQP6</accession>
<feature type="domain" description="Tail specific protease" evidence="1">
    <location>
        <begin position="1"/>
        <end position="78"/>
    </location>
</feature>
<protein>
    <submittedName>
        <fullName evidence="2">Carboxy-terminal processing protease CtpA</fullName>
    </submittedName>
</protein>
<dbReference type="EMBL" id="LBXL01000010">
    <property type="protein sequence ID" value="KKR30228.1"/>
    <property type="molecule type" value="Genomic_DNA"/>
</dbReference>
<dbReference type="InterPro" id="IPR005151">
    <property type="entry name" value="Tail-specific_protease"/>
</dbReference>
<dbReference type="InterPro" id="IPR029045">
    <property type="entry name" value="ClpP/crotonase-like_dom_sf"/>
</dbReference>
<dbReference type="GO" id="GO:0004175">
    <property type="term" value="F:endopeptidase activity"/>
    <property type="evidence" value="ECO:0007669"/>
    <property type="project" value="TreeGrafter"/>
</dbReference>
<name>A0A0G0PQP6_9BACT</name>
<evidence type="ECO:0000313" key="3">
    <source>
        <dbReference type="Proteomes" id="UP000034793"/>
    </source>
</evidence>
<dbReference type="GO" id="GO:0008236">
    <property type="term" value="F:serine-type peptidase activity"/>
    <property type="evidence" value="ECO:0007669"/>
    <property type="project" value="InterPro"/>
</dbReference>
<dbReference type="SUPFAM" id="SSF52096">
    <property type="entry name" value="ClpP/crotonase"/>
    <property type="match status" value="1"/>
</dbReference>
<evidence type="ECO:0000259" key="1">
    <source>
        <dbReference type="Pfam" id="PF03572"/>
    </source>
</evidence>
<dbReference type="GO" id="GO:0030288">
    <property type="term" value="C:outer membrane-bounded periplasmic space"/>
    <property type="evidence" value="ECO:0007669"/>
    <property type="project" value="TreeGrafter"/>
</dbReference>
<dbReference type="AlphaFoldDB" id="A0A0G0PQP6"/>
<dbReference type="PANTHER" id="PTHR32060:SF30">
    <property type="entry name" value="CARBOXY-TERMINAL PROCESSING PROTEASE CTPA"/>
    <property type="match status" value="1"/>
</dbReference>
<dbReference type="PANTHER" id="PTHR32060">
    <property type="entry name" value="TAIL-SPECIFIC PROTEASE"/>
    <property type="match status" value="1"/>
</dbReference>
<gene>
    <name evidence="2" type="ORF">UT61_C0010G0001</name>
</gene>
<reference evidence="2 3" key="1">
    <citation type="journal article" date="2015" name="Nature">
        <title>rRNA introns, odd ribosomes, and small enigmatic genomes across a large radiation of phyla.</title>
        <authorList>
            <person name="Brown C.T."/>
            <person name="Hug L.A."/>
            <person name="Thomas B.C."/>
            <person name="Sharon I."/>
            <person name="Castelle C.J."/>
            <person name="Singh A."/>
            <person name="Wilkins M.J."/>
            <person name="Williams K.H."/>
            <person name="Banfield J.F."/>
        </authorList>
    </citation>
    <scope>NUCLEOTIDE SEQUENCE [LARGE SCALE GENOMIC DNA]</scope>
</reference>
<keyword evidence="2" id="KW-0645">Protease</keyword>